<name>A0A1R4AZX9_9VIBR</name>
<dbReference type="InterPro" id="IPR055438">
    <property type="entry name" value="AstE_AspA_cat"/>
</dbReference>
<keyword evidence="3" id="KW-0378">Hydrolase</keyword>
<dbReference type="EMBL" id="FUFT01000001">
    <property type="protein sequence ID" value="SJL82220.1"/>
    <property type="molecule type" value="Genomic_DNA"/>
</dbReference>
<dbReference type="RefSeq" id="WP_077311321.1">
    <property type="nucleotide sequence ID" value="NZ_AP024887.1"/>
</dbReference>
<keyword evidence="7" id="KW-1185">Reference proteome</keyword>
<keyword evidence="2" id="KW-0479">Metal-binding</keyword>
<dbReference type="AlphaFoldDB" id="A0A1R4AZX9"/>
<dbReference type="GO" id="GO:0046872">
    <property type="term" value="F:metal ion binding"/>
    <property type="evidence" value="ECO:0007669"/>
    <property type="project" value="UniProtKB-KW"/>
</dbReference>
<dbReference type="GO" id="GO:0016788">
    <property type="term" value="F:hydrolase activity, acting on ester bonds"/>
    <property type="evidence" value="ECO:0007669"/>
    <property type="project" value="InterPro"/>
</dbReference>
<proteinExistence type="predicted"/>
<dbReference type="Proteomes" id="UP000189475">
    <property type="component" value="Unassembled WGS sequence"/>
</dbReference>
<dbReference type="SUPFAM" id="SSF53187">
    <property type="entry name" value="Zn-dependent exopeptidases"/>
    <property type="match status" value="1"/>
</dbReference>
<dbReference type="PANTHER" id="PTHR37326:SF2">
    <property type="entry name" value="SUCCINYLGLUTAMATE DESUCCINYLASE_ASPARTOACYLASE FAMILY PROTEIN"/>
    <property type="match status" value="1"/>
</dbReference>
<evidence type="ECO:0000313" key="7">
    <source>
        <dbReference type="Proteomes" id="UP000189475"/>
    </source>
</evidence>
<dbReference type="PIRSF" id="PIRSF039012">
    <property type="entry name" value="ASP"/>
    <property type="match status" value="1"/>
</dbReference>
<feature type="domain" description="Succinylglutamate desuccinylase/Aspartoacylase catalytic" evidence="5">
    <location>
        <begin position="52"/>
        <end position="230"/>
    </location>
</feature>
<evidence type="ECO:0000256" key="1">
    <source>
        <dbReference type="ARBA" id="ARBA00001947"/>
    </source>
</evidence>
<dbReference type="InterPro" id="IPR043795">
    <property type="entry name" value="N-alpha-Ac-DABA-like"/>
</dbReference>
<dbReference type="Pfam" id="PF24827">
    <property type="entry name" value="AstE_AspA_cat"/>
    <property type="match status" value="1"/>
</dbReference>
<keyword evidence="4" id="KW-0862">Zinc</keyword>
<protein>
    <submittedName>
        <fullName evidence="6">Aspartoacylase</fullName>
    </submittedName>
</protein>
<evidence type="ECO:0000256" key="3">
    <source>
        <dbReference type="ARBA" id="ARBA00022801"/>
    </source>
</evidence>
<comment type="cofactor">
    <cofactor evidence="1">
        <name>Zn(2+)</name>
        <dbReference type="ChEBI" id="CHEBI:29105"/>
    </cofactor>
</comment>
<sequence>MTSKSQQTNSAFEILGQKVLAGSREIIELEVAKLYTNAPLSIPIEILHGASPGPVLLVNAAIHGDELNGVEIVRQLVESIDPIKLKGTLIAVPVVNVFGFIHKSRYLPDRRDLNRSFPGSEKGSLASRMAYTFFTQIAQSCQYIIDLHTGAQHRTNLPQIRADLSDEETLRIARAFGTPVTIDSPLRDGSLRSEAGKLGLNVLTYEAGEALRFDPIAIQAGLQGIKRTLQAVGMLRKSRKAFPSTFISTSTSWVRADTDGIVRTLVSLGDKVEKDQVLAYINSPLGSAKSELKAAKGGIVIGQQTLPLVNEGDALFNLAYFEQDDHEVEQLVEEFIEDISDMDLEAAKTDEN</sequence>
<organism evidence="6 7">
    <name type="scientific">Vibrio palustris</name>
    <dbReference type="NCBI Taxonomy" id="1918946"/>
    <lineage>
        <taxon>Bacteria</taxon>
        <taxon>Pseudomonadati</taxon>
        <taxon>Pseudomonadota</taxon>
        <taxon>Gammaproteobacteria</taxon>
        <taxon>Vibrionales</taxon>
        <taxon>Vibrionaceae</taxon>
        <taxon>Vibrio</taxon>
    </lineage>
</organism>
<dbReference type="CDD" id="cd06251">
    <property type="entry name" value="M14_ASTE_ASPA-like"/>
    <property type="match status" value="1"/>
</dbReference>
<accession>A0A1R4AZX9</accession>
<dbReference type="STRING" id="1918946.VPAL9027_00131"/>
<dbReference type="Gene3D" id="3.40.630.10">
    <property type="entry name" value="Zn peptidases"/>
    <property type="match status" value="1"/>
</dbReference>
<evidence type="ECO:0000259" key="5">
    <source>
        <dbReference type="Pfam" id="PF24827"/>
    </source>
</evidence>
<dbReference type="InterPro" id="IPR053138">
    <property type="entry name" value="N-alpha-Ac-DABA_deacetylase"/>
</dbReference>
<dbReference type="PANTHER" id="PTHR37326">
    <property type="entry name" value="BLL3975 PROTEIN"/>
    <property type="match status" value="1"/>
</dbReference>
<evidence type="ECO:0000313" key="6">
    <source>
        <dbReference type="EMBL" id="SJL82220.1"/>
    </source>
</evidence>
<evidence type="ECO:0000256" key="2">
    <source>
        <dbReference type="ARBA" id="ARBA00022723"/>
    </source>
</evidence>
<dbReference type="OrthoDB" id="9782876at2"/>
<evidence type="ECO:0000256" key="4">
    <source>
        <dbReference type="ARBA" id="ARBA00022833"/>
    </source>
</evidence>
<dbReference type="GO" id="GO:0016811">
    <property type="term" value="F:hydrolase activity, acting on carbon-nitrogen (but not peptide) bonds, in linear amides"/>
    <property type="evidence" value="ECO:0007669"/>
    <property type="project" value="InterPro"/>
</dbReference>
<reference evidence="6 7" key="1">
    <citation type="submission" date="2017-02" db="EMBL/GenBank/DDBJ databases">
        <authorList>
            <person name="Peterson S.W."/>
        </authorList>
    </citation>
    <scope>NUCLEOTIDE SEQUENCE [LARGE SCALE GENOMIC DNA]</scope>
    <source>
        <strain evidence="6 7">CECT 9027</strain>
    </source>
</reference>
<gene>
    <name evidence="6" type="ORF">VPAL9027_00131</name>
</gene>